<dbReference type="InterPro" id="IPR052720">
    <property type="entry name" value="Glycosyl_hydrolase_97"/>
</dbReference>
<feature type="domain" description="Glycosyl-hydrolase 97 C-terminal oligomerisation" evidence="6">
    <location>
        <begin position="565"/>
        <end position="666"/>
    </location>
</feature>
<comment type="subunit">
    <text evidence="2">Monomer.</text>
</comment>
<evidence type="ECO:0000313" key="7">
    <source>
        <dbReference type="EMBL" id="ORL43689.1"/>
    </source>
</evidence>
<dbReference type="SUPFAM" id="SSF51445">
    <property type="entry name" value="(Trans)glycosidases"/>
    <property type="match status" value="1"/>
</dbReference>
<evidence type="ECO:0000313" key="8">
    <source>
        <dbReference type="Proteomes" id="UP000192746"/>
    </source>
</evidence>
<gene>
    <name evidence="7" type="ORF">IIF7_19559</name>
</gene>
<evidence type="ECO:0000256" key="2">
    <source>
        <dbReference type="ARBA" id="ARBA00011245"/>
    </source>
</evidence>
<dbReference type="PROSITE" id="PS51257">
    <property type="entry name" value="PROKAR_LIPOPROTEIN"/>
    <property type="match status" value="1"/>
</dbReference>
<accession>A0A1Y1SY50</accession>
<dbReference type="Pfam" id="PF14509">
    <property type="entry name" value="GH97_C"/>
    <property type="match status" value="1"/>
</dbReference>
<name>A0A1Y1SY50_9FLAO</name>
<feature type="domain" description="Glycosyl-hydrolase 97 catalytic" evidence="4">
    <location>
        <begin position="294"/>
        <end position="472"/>
    </location>
</feature>
<comment type="caution">
    <text evidence="7">The sequence shown here is derived from an EMBL/GenBank/DDBJ whole genome shotgun (WGS) entry which is preliminary data.</text>
</comment>
<dbReference type="InterPro" id="IPR019563">
    <property type="entry name" value="GH97_catalytic"/>
</dbReference>
<dbReference type="AlphaFoldDB" id="A0A1Y1SY50"/>
<feature type="domain" description="Glycosyl-hydrolase 97 N-terminal" evidence="5">
    <location>
        <begin position="29"/>
        <end position="276"/>
    </location>
</feature>
<dbReference type="Proteomes" id="UP000192746">
    <property type="component" value="Unassembled WGS sequence"/>
</dbReference>
<evidence type="ECO:0000256" key="1">
    <source>
        <dbReference type="ARBA" id="ARBA00001913"/>
    </source>
</evidence>
<keyword evidence="3" id="KW-0106">Calcium</keyword>
<evidence type="ECO:0000256" key="3">
    <source>
        <dbReference type="ARBA" id="ARBA00022837"/>
    </source>
</evidence>
<keyword evidence="7" id="KW-0378">Hydrolase</keyword>
<organism evidence="7 8">
    <name type="scientific">Zunongwangia atlantica 22II14-10F7</name>
    <dbReference type="NCBI Taxonomy" id="1185767"/>
    <lineage>
        <taxon>Bacteria</taxon>
        <taxon>Pseudomonadati</taxon>
        <taxon>Bacteroidota</taxon>
        <taxon>Flavobacteriia</taxon>
        <taxon>Flavobacteriales</taxon>
        <taxon>Flavobacteriaceae</taxon>
        <taxon>Zunongwangia</taxon>
    </lineage>
</organism>
<dbReference type="PANTHER" id="PTHR35803">
    <property type="entry name" value="GLUCAN 1,4-ALPHA-GLUCOSIDASE SUSB-RELATED"/>
    <property type="match status" value="1"/>
</dbReference>
<dbReference type="GO" id="GO:0030246">
    <property type="term" value="F:carbohydrate binding"/>
    <property type="evidence" value="ECO:0007669"/>
    <property type="project" value="InterPro"/>
</dbReference>
<evidence type="ECO:0000259" key="6">
    <source>
        <dbReference type="Pfam" id="PF14509"/>
    </source>
</evidence>
<dbReference type="EMBL" id="ARYN01000028">
    <property type="protein sequence ID" value="ORL43689.1"/>
    <property type="molecule type" value="Genomic_DNA"/>
</dbReference>
<keyword evidence="8" id="KW-1185">Reference proteome</keyword>
<dbReference type="InterPro" id="IPR017853">
    <property type="entry name" value="GH"/>
</dbReference>
<dbReference type="PANTHER" id="PTHR35803:SF1">
    <property type="entry name" value="GLUCAN 1,4-ALPHA-GLUCOSIDASE SUSB"/>
    <property type="match status" value="1"/>
</dbReference>
<comment type="cofactor">
    <cofactor evidence="1">
        <name>Ca(2+)</name>
        <dbReference type="ChEBI" id="CHEBI:29108"/>
    </cofactor>
</comment>
<evidence type="ECO:0000259" key="4">
    <source>
        <dbReference type="Pfam" id="PF10566"/>
    </source>
</evidence>
<reference evidence="7 8" key="1">
    <citation type="submission" date="2013-04" db="EMBL/GenBank/DDBJ databases">
        <title>Zunongwangia sp. 22II14-10F7 Genome Sequencing.</title>
        <authorList>
            <person name="Lai Q."/>
            <person name="Shao Z."/>
        </authorList>
    </citation>
    <scope>NUCLEOTIDE SEQUENCE [LARGE SCALE GENOMIC DNA]</scope>
    <source>
        <strain evidence="7 8">22II14-10F7</strain>
    </source>
</reference>
<dbReference type="Pfam" id="PF10566">
    <property type="entry name" value="Glyco_hydro_97"/>
    <property type="match status" value="1"/>
</dbReference>
<dbReference type="RefSeq" id="WP_084843373.1">
    <property type="nucleotide sequence ID" value="NZ_ARYN01000028.1"/>
</dbReference>
<dbReference type="Pfam" id="PF14508">
    <property type="entry name" value="GH97_N"/>
    <property type="match status" value="1"/>
</dbReference>
<dbReference type="Gene3D" id="2.70.98.10">
    <property type="match status" value="1"/>
</dbReference>
<dbReference type="InterPro" id="IPR013785">
    <property type="entry name" value="Aldolase_TIM"/>
</dbReference>
<dbReference type="InterPro" id="IPR014718">
    <property type="entry name" value="GH-type_carb-bd"/>
</dbReference>
<protein>
    <submittedName>
        <fullName evidence="7">Glycoside hydrolase 97</fullName>
    </submittedName>
</protein>
<dbReference type="Gene3D" id="3.20.20.70">
    <property type="entry name" value="Aldolase class I"/>
    <property type="match status" value="1"/>
</dbReference>
<evidence type="ECO:0000259" key="5">
    <source>
        <dbReference type="Pfam" id="PF14508"/>
    </source>
</evidence>
<proteinExistence type="predicted"/>
<dbReference type="GO" id="GO:0016787">
    <property type="term" value="F:hydrolase activity"/>
    <property type="evidence" value="ECO:0007669"/>
    <property type="project" value="UniProtKB-KW"/>
</dbReference>
<dbReference type="InterPro" id="IPR029486">
    <property type="entry name" value="GH97_N"/>
</dbReference>
<dbReference type="STRING" id="1185767.IIF7_19559"/>
<dbReference type="InterPro" id="IPR029483">
    <property type="entry name" value="GH97_C"/>
</dbReference>
<sequence length="668" mass="75971">MYKKIPLLIAMQLLIFSCSPEKESESYTLSSPEGKNSIEFDINGGSPQYSVNHGDTKVILPSNMGFVFKNMDTLQNGLEVINIEESSEDSTWEQVWGEKKEIRNNYNQLTVHLKEKTNKERKLDIQFRAYDDGIAFRYVFPEQGIKDSIFIMDELTTFNLAKDGKAWWIPAYDEQRYENLFTASPVSTLDTVHTPLTIESNDGLAISFHEANLIDFASTTLAHTNGTTLKTDLVPWADGVKVRTIDTFTTPWRTLQIADKPTDLITSYLILNLNEPNKLEDTSWIKTFKYLGIWWGMHIGKYTFWEGDKQGATTKNARKYIDYANDLGIDYLLIEGWNKGWTPAWYENAMHQFSFTKEADNFSLKEVTDYAAENDVEIVGYHETGSNLHNYLKQIDSAFALYKKRGITTVKIGQVGSKLNMKEWHHGQFGVNYYRYVVKKAAEYGLEIYFHEPIKDTGERRTYPNMMAREGARGQEYNAWSEGNPPDYTATLPFTRLLAGPMDFTPAVFDVEVKEGYPGKRVHTTTAKQLALMVVLYSPLQMLADLPENYVDKPAFQFLTDVPTDWEDTKVLNGEIGKYITTVRKDIDSEDWYLGAITNEKARDVNIQLDFLDDGATYEAQIYADAPGTGYENNPTAVDISKKEVNATDSLSLLLGESGGAAVRFKKL</sequence>
<dbReference type="OrthoDB" id="57532at2"/>